<keyword evidence="1" id="KW-0812">Transmembrane</keyword>
<evidence type="ECO:0000313" key="2">
    <source>
        <dbReference type="EMBL" id="HIX54559.1"/>
    </source>
</evidence>
<reference evidence="2" key="2">
    <citation type="submission" date="2021-04" db="EMBL/GenBank/DDBJ databases">
        <authorList>
            <person name="Gilroy R."/>
        </authorList>
    </citation>
    <scope>NUCLEOTIDE SEQUENCE</scope>
    <source>
        <strain evidence="2">1719</strain>
    </source>
</reference>
<dbReference type="Proteomes" id="UP000824156">
    <property type="component" value="Unassembled WGS sequence"/>
</dbReference>
<comment type="caution">
    <text evidence="2">The sequence shown here is derived from an EMBL/GenBank/DDBJ whole genome shotgun (WGS) entry which is preliminary data.</text>
</comment>
<keyword evidence="1" id="KW-0472">Membrane</keyword>
<protein>
    <submittedName>
        <fullName evidence="2">Uncharacterized protein</fullName>
    </submittedName>
</protein>
<dbReference type="AlphaFoldDB" id="A0A9D1W8Y9"/>
<organism evidence="2 3">
    <name type="scientific">Candidatus Sphingobacterium stercoripullorum</name>
    <dbReference type="NCBI Taxonomy" id="2838759"/>
    <lineage>
        <taxon>Bacteria</taxon>
        <taxon>Pseudomonadati</taxon>
        <taxon>Bacteroidota</taxon>
        <taxon>Sphingobacteriia</taxon>
        <taxon>Sphingobacteriales</taxon>
        <taxon>Sphingobacteriaceae</taxon>
        <taxon>Sphingobacterium</taxon>
    </lineage>
</organism>
<dbReference type="EMBL" id="DXEZ01000163">
    <property type="protein sequence ID" value="HIX54559.1"/>
    <property type="molecule type" value="Genomic_DNA"/>
</dbReference>
<proteinExistence type="predicted"/>
<keyword evidence="1" id="KW-1133">Transmembrane helix</keyword>
<gene>
    <name evidence="2" type="ORF">H9853_05995</name>
</gene>
<evidence type="ECO:0000313" key="3">
    <source>
        <dbReference type="Proteomes" id="UP000824156"/>
    </source>
</evidence>
<feature type="transmembrane region" description="Helical" evidence="1">
    <location>
        <begin position="31"/>
        <end position="50"/>
    </location>
</feature>
<evidence type="ECO:0000256" key="1">
    <source>
        <dbReference type="SAM" id="Phobius"/>
    </source>
</evidence>
<feature type="transmembrane region" description="Helical" evidence="1">
    <location>
        <begin position="62"/>
        <end position="80"/>
    </location>
</feature>
<name>A0A9D1W8Y9_9SPHI</name>
<accession>A0A9D1W8Y9</accession>
<reference evidence="2" key="1">
    <citation type="journal article" date="2021" name="PeerJ">
        <title>Extensive microbial diversity within the chicken gut microbiome revealed by metagenomics and culture.</title>
        <authorList>
            <person name="Gilroy R."/>
            <person name="Ravi A."/>
            <person name="Getino M."/>
            <person name="Pursley I."/>
            <person name="Horton D.L."/>
            <person name="Alikhan N.F."/>
            <person name="Baker D."/>
            <person name="Gharbi K."/>
            <person name="Hall N."/>
            <person name="Watson M."/>
            <person name="Adriaenssens E.M."/>
            <person name="Foster-Nyarko E."/>
            <person name="Jarju S."/>
            <person name="Secka A."/>
            <person name="Antonio M."/>
            <person name="Oren A."/>
            <person name="Chaudhuri R.R."/>
            <person name="La Ragione R."/>
            <person name="Hildebrand F."/>
            <person name="Pallen M.J."/>
        </authorList>
    </citation>
    <scope>NUCLEOTIDE SEQUENCE</scope>
    <source>
        <strain evidence="2">1719</strain>
    </source>
</reference>
<sequence length="84" mass="9664">MSVKLTPLNIVLACLVAWVISEWGGEGEPDISWLWLFLLSLLLIITDLLLRVRYVDFKRLWAVQLVFVLTVAIILVILKLKVFI</sequence>